<comment type="subcellular location">
    <subcellularLocation>
        <location evidence="1">Cell membrane</location>
        <topology evidence="1">Multi-pass membrane protein</topology>
    </subcellularLocation>
</comment>
<dbReference type="Proteomes" id="UP000182737">
    <property type="component" value="Unassembled WGS sequence"/>
</dbReference>
<keyword evidence="5 7" id="KW-1133">Transmembrane helix</keyword>
<reference evidence="10" key="1">
    <citation type="submission" date="2016-10" db="EMBL/GenBank/DDBJ databases">
        <authorList>
            <person name="Varghese N."/>
            <person name="Submissions S."/>
        </authorList>
    </citation>
    <scope>NUCLEOTIDE SEQUENCE [LARGE SCALE GENOMIC DNA]</scope>
    <source>
        <strain evidence="10">XBD1002</strain>
    </source>
</reference>
<feature type="transmembrane region" description="Helical" evidence="7">
    <location>
        <begin position="38"/>
        <end position="57"/>
    </location>
</feature>
<feature type="transmembrane region" description="Helical" evidence="7">
    <location>
        <begin position="100"/>
        <end position="133"/>
    </location>
</feature>
<sequence length="226" mass="24855">MNYELYADYAVRILVSFVCGFCLGIERKSRQHSVGIRTLVLISISSCLLSILSIYMAENFNVTGDPTRIAAGVASGIGFIGGGAIMRYGLNIRGLTTAAIIFTASAVGLACGAALYIPAFLTMIALAVVLFIMNRLEKKIFPAAKSKLFTITFSGTDIQKELLSEIMLRYGFIIHDMNIEYNKPENQTTLVFTTKTPDRLSLVNFIKEIENLDNLVNFKLDDKVGD</sequence>
<evidence type="ECO:0000256" key="1">
    <source>
        <dbReference type="ARBA" id="ARBA00004651"/>
    </source>
</evidence>
<organism evidence="9 10">
    <name type="scientific">Treponema bryantii</name>
    <dbReference type="NCBI Taxonomy" id="163"/>
    <lineage>
        <taxon>Bacteria</taxon>
        <taxon>Pseudomonadati</taxon>
        <taxon>Spirochaetota</taxon>
        <taxon>Spirochaetia</taxon>
        <taxon>Spirochaetales</taxon>
        <taxon>Treponemataceae</taxon>
        <taxon>Treponema</taxon>
    </lineage>
</organism>
<protein>
    <submittedName>
        <fullName evidence="9">Putative Mg2+ transporter-C (MgtC) family protein</fullName>
    </submittedName>
</protein>
<dbReference type="GO" id="GO:0005886">
    <property type="term" value="C:plasma membrane"/>
    <property type="evidence" value="ECO:0007669"/>
    <property type="project" value="UniProtKB-SubCell"/>
</dbReference>
<evidence type="ECO:0000256" key="4">
    <source>
        <dbReference type="ARBA" id="ARBA00022692"/>
    </source>
</evidence>
<dbReference type="InterPro" id="IPR049177">
    <property type="entry name" value="MgtC_SapB_SrpB_YhiD_N"/>
</dbReference>
<evidence type="ECO:0000256" key="5">
    <source>
        <dbReference type="ARBA" id="ARBA00022989"/>
    </source>
</evidence>
<dbReference type="PANTHER" id="PTHR33778:SF1">
    <property type="entry name" value="MAGNESIUM TRANSPORTER YHID-RELATED"/>
    <property type="match status" value="1"/>
</dbReference>
<evidence type="ECO:0000256" key="6">
    <source>
        <dbReference type="ARBA" id="ARBA00023136"/>
    </source>
</evidence>
<evidence type="ECO:0000259" key="8">
    <source>
        <dbReference type="Pfam" id="PF02308"/>
    </source>
</evidence>
<gene>
    <name evidence="9" type="ORF">SAMN04487775_11058</name>
</gene>
<feature type="transmembrane region" description="Helical" evidence="7">
    <location>
        <begin position="69"/>
        <end position="88"/>
    </location>
</feature>
<keyword evidence="10" id="KW-1185">Reference proteome</keyword>
<dbReference type="Pfam" id="PF02308">
    <property type="entry name" value="MgtC"/>
    <property type="match status" value="1"/>
</dbReference>
<dbReference type="PRINTS" id="PR01837">
    <property type="entry name" value="MGTCSAPBPROT"/>
</dbReference>
<dbReference type="EMBL" id="FORI01000010">
    <property type="protein sequence ID" value="SFI99515.1"/>
    <property type="molecule type" value="Genomic_DNA"/>
</dbReference>
<accession>A0A1I3MS21</accession>
<feature type="transmembrane region" description="Helical" evidence="7">
    <location>
        <begin position="6"/>
        <end position="26"/>
    </location>
</feature>
<keyword evidence="4 7" id="KW-0812">Transmembrane</keyword>
<evidence type="ECO:0000256" key="2">
    <source>
        <dbReference type="ARBA" id="ARBA00009298"/>
    </source>
</evidence>
<evidence type="ECO:0000256" key="3">
    <source>
        <dbReference type="ARBA" id="ARBA00022475"/>
    </source>
</evidence>
<dbReference type="OrthoDB" id="9811198at2"/>
<evidence type="ECO:0000313" key="10">
    <source>
        <dbReference type="Proteomes" id="UP000182737"/>
    </source>
</evidence>
<name>A0A1I3MS21_9SPIR</name>
<evidence type="ECO:0000256" key="7">
    <source>
        <dbReference type="SAM" id="Phobius"/>
    </source>
</evidence>
<dbReference type="InterPro" id="IPR003416">
    <property type="entry name" value="MgtC/SapB/SrpB/YhiD_fam"/>
</dbReference>
<dbReference type="PANTHER" id="PTHR33778">
    <property type="entry name" value="PROTEIN MGTC"/>
    <property type="match status" value="1"/>
</dbReference>
<proteinExistence type="inferred from homology"/>
<feature type="domain" description="MgtC/SapB/SrpB/YhiD N-terminal" evidence="8">
    <location>
        <begin position="13"/>
        <end position="138"/>
    </location>
</feature>
<comment type="similarity">
    <text evidence="2">Belongs to the MgtC/SapB family.</text>
</comment>
<dbReference type="RefSeq" id="WP_074933143.1">
    <property type="nucleotide sequence ID" value="NZ_FORI01000010.1"/>
</dbReference>
<keyword evidence="6 7" id="KW-0472">Membrane</keyword>
<dbReference type="AlphaFoldDB" id="A0A1I3MS21"/>
<keyword evidence="3" id="KW-1003">Cell membrane</keyword>
<evidence type="ECO:0000313" key="9">
    <source>
        <dbReference type="EMBL" id="SFI99515.1"/>
    </source>
</evidence>